<feature type="domain" description="Transposase IS204/IS1001/IS1096/IS1165 DDE" evidence="1">
    <location>
        <begin position="128"/>
        <end position="216"/>
    </location>
</feature>
<dbReference type="EMBL" id="LT669839">
    <property type="protein sequence ID" value="SHD75659.1"/>
    <property type="molecule type" value="Genomic_DNA"/>
</dbReference>
<accession>A0A1M4PJM3</accession>
<dbReference type="InterPro" id="IPR002560">
    <property type="entry name" value="Transposase_DDE"/>
</dbReference>
<dbReference type="PANTHER" id="PTHR33498:SF1">
    <property type="entry name" value="TRANSPOSASE FOR INSERTION SEQUENCE ELEMENT IS1557"/>
    <property type="match status" value="1"/>
</dbReference>
<proteinExistence type="predicted"/>
<evidence type="ECO:0000313" key="2">
    <source>
        <dbReference type="EMBL" id="SHD75659.1"/>
    </source>
</evidence>
<keyword evidence="3" id="KW-1185">Reference proteome</keyword>
<dbReference type="AlphaFoldDB" id="A0A1M4PJM3"/>
<dbReference type="PANTHER" id="PTHR33498">
    <property type="entry name" value="TRANSPOSASE FOR INSERTION SEQUENCE ELEMENT IS1557"/>
    <property type="match status" value="1"/>
</dbReference>
<dbReference type="Pfam" id="PF01610">
    <property type="entry name" value="DDE_Tnp_ISL3"/>
    <property type="match status" value="1"/>
</dbReference>
<evidence type="ECO:0000259" key="1">
    <source>
        <dbReference type="Pfam" id="PF01610"/>
    </source>
</evidence>
<dbReference type="OrthoDB" id="1688839at2"/>
<reference evidence="2 3" key="1">
    <citation type="submission" date="2016-11" db="EMBL/GenBank/DDBJ databases">
        <authorList>
            <person name="Manzoor S."/>
        </authorList>
    </citation>
    <scope>NUCLEOTIDE SEQUENCE [LARGE SCALE GENOMIC DNA]</scope>
    <source>
        <strain evidence="2">Clostridium ultunense strain Esp</strain>
    </source>
</reference>
<sequence>MSKSIVNVLMAEQLISDNVHSKYTRKIFNGSLDGPSQEIILIVTKFKCKEISCNQKIFTERFSFINPCAHLPNNIIEIIKLLGLSTSAEKASRIMCKFGINISHDTIIRTLGKLPEDLIKVDKTFTNIGVDDFAFRKGKNYCTLICDLDKRKVLQILPGRSKNDLLEWLKNHPQIKLVSRDGSITYTSAIEEVLPKAKQVSDKFHLIKNLLDAISNM</sequence>
<evidence type="ECO:0000313" key="3">
    <source>
        <dbReference type="Proteomes" id="UP000245423"/>
    </source>
</evidence>
<dbReference type="RefSeq" id="WP_109840406.1">
    <property type="nucleotide sequence ID" value="NZ_LT669839.1"/>
</dbReference>
<organism evidence="2 3">
    <name type="scientific">[Clostridium] ultunense Esp</name>
    <dbReference type="NCBI Taxonomy" id="1288971"/>
    <lineage>
        <taxon>Bacteria</taxon>
        <taxon>Bacillati</taxon>
        <taxon>Bacillota</taxon>
        <taxon>Tissierellia</taxon>
        <taxon>Tissierellales</taxon>
        <taxon>Tepidimicrobiaceae</taxon>
        <taxon>Schnuerera</taxon>
    </lineage>
</organism>
<dbReference type="InterPro" id="IPR047951">
    <property type="entry name" value="Transpos_ISL3"/>
</dbReference>
<protein>
    <submittedName>
        <fullName evidence="2">Transposase</fullName>
    </submittedName>
</protein>
<dbReference type="Proteomes" id="UP000245423">
    <property type="component" value="Chromosome 1"/>
</dbReference>
<name>A0A1M4PJM3_9FIRM</name>
<gene>
    <name evidence="2" type="ORF">CUESP1_0264</name>
</gene>